<reference evidence="2" key="1">
    <citation type="journal article" date="2023" name="Mol. Phylogenet. Evol.">
        <title>Genome-scale phylogeny and comparative genomics of the fungal order Sordariales.</title>
        <authorList>
            <person name="Hensen N."/>
            <person name="Bonometti L."/>
            <person name="Westerberg I."/>
            <person name="Brannstrom I.O."/>
            <person name="Guillou S."/>
            <person name="Cros-Aarteil S."/>
            <person name="Calhoun S."/>
            <person name="Haridas S."/>
            <person name="Kuo A."/>
            <person name="Mondo S."/>
            <person name="Pangilinan J."/>
            <person name="Riley R."/>
            <person name="LaButti K."/>
            <person name="Andreopoulos B."/>
            <person name="Lipzen A."/>
            <person name="Chen C."/>
            <person name="Yan M."/>
            <person name="Daum C."/>
            <person name="Ng V."/>
            <person name="Clum A."/>
            <person name="Steindorff A."/>
            <person name="Ohm R.A."/>
            <person name="Martin F."/>
            <person name="Silar P."/>
            <person name="Natvig D.O."/>
            <person name="Lalanne C."/>
            <person name="Gautier V."/>
            <person name="Ament-Velasquez S.L."/>
            <person name="Kruys A."/>
            <person name="Hutchinson M.I."/>
            <person name="Powell A.J."/>
            <person name="Barry K."/>
            <person name="Miller A.N."/>
            <person name="Grigoriev I.V."/>
            <person name="Debuchy R."/>
            <person name="Gladieux P."/>
            <person name="Hiltunen Thoren M."/>
            <person name="Johannesson H."/>
        </authorList>
    </citation>
    <scope>NUCLEOTIDE SEQUENCE</scope>
    <source>
        <strain evidence="2">CBS 990.96</strain>
    </source>
</reference>
<gene>
    <name evidence="2" type="ORF">QBC38DRAFT_173069</name>
</gene>
<accession>A0AAN7BQL8</accession>
<protein>
    <submittedName>
        <fullName evidence="2">Uncharacterized protein</fullName>
    </submittedName>
</protein>
<name>A0AAN7BQL8_9PEZI</name>
<feature type="compositionally biased region" description="Polar residues" evidence="1">
    <location>
        <begin position="79"/>
        <end position="89"/>
    </location>
</feature>
<dbReference type="EMBL" id="MU865325">
    <property type="protein sequence ID" value="KAK4227916.1"/>
    <property type="molecule type" value="Genomic_DNA"/>
</dbReference>
<proteinExistence type="predicted"/>
<feature type="region of interest" description="Disordered" evidence="1">
    <location>
        <begin position="245"/>
        <end position="340"/>
    </location>
</feature>
<evidence type="ECO:0000313" key="3">
    <source>
        <dbReference type="Proteomes" id="UP001301958"/>
    </source>
</evidence>
<dbReference type="Proteomes" id="UP001301958">
    <property type="component" value="Unassembled WGS sequence"/>
</dbReference>
<keyword evidence="3" id="KW-1185">Reference proteome</keyword>
<reference evidence="2" key="2">
    <citation type="submission" date="2023-05" db="EMBL/GenBank/DDBJ databases">
        <authorList>
            <consortium name="Lawrence Berkeley National Laboratory"/>
            <person name="Steindorff A."/>
            <person name="Hensen N."/>
            <person name="Bonometti L."/>
            <person name="Westerberg I."/>
            <person name="Brannstrom I.O."/>
            <person name="Guillou S."/>
            <person name="Cros-Aarteil S."/>
            <person name="Calhoun S."/>
            <person name="Haridas S."/>
            <person name="Kuo A."/>
            <person name="Mondo S."/>
            <person name="Pangilinan J."/>
            <person name="Riley R."/>
            <person name="Labutti K."/>
            <person name="Andreopoulos B."/>
            <person name="Lipzen A."/>
            <person name="Chen C."/>
            <person name="Yanf M."/>
            <person name="Daum C."/>
            <person name="Ng V."/>
            <person name="Clum A."/>
            <person name="Ohm R."/>
            <person name="Martin F."/>
            <person name="Silar P."/>
            <person name="Natvig D."/>
            <person name="Lalanne C."/>
            <person name="Gautier V."/>
            <person name="Ament-Velasquez S.L."/>
            <person name="Kruys A."/>
            <person name="Hutchinson M.I."/>
            <person name="Powell A.J."/>
            <person name="Barry K."/>
            <person name="Miller A.N."/>
            <person name="Grigoriev I.V."/>
            <person name="Debuchy R."/>
            <person name="Gladieux P."/>
            <person name="Thoren M.H."/>
            <person name="Johannesson H."/>
        </authorList>
    </citation>
    <scope>NUCLEOTIDE SEQUENCE</scope>
    <source>
        <strain evidence="2">CBS 990.96</strain>
    </source>
</reference>
<sequence>MSTAVAMAPSPAPHDRPSFNSELPPVTTSPTAQRTASVLPPPPPMSATPNSNAPAPAPALAPARSGSGSPKAAGITATAHKSSPPSASRNGGGPKIIVKKEPGSPDLPTARHRPRKLDLSKNTTNIVSPATGRPLTARDGGLGIQEVGLACLSPGFVTQDPIMKEQLQRSMSVREHQRQIIESRLQQQSAKGDGPMDKDGGNQFTAKTPGFARKRGAPPGLSIVAPSHEQFANERVIQSAPLGQTFTGRHNPHPLTRHITNQPSNLSNTSHIHHVPANQTNNRLPPIADVLSAHPGSSGHALYAEQSRAPLASPRHPPPPQEMTTPGRPREYKSAEEAQVELAGGRPELLPKLVHYAGQHQPPTPPSPPLHHHQHPSASRDPHYDQQHRAYAADPARSNSNNTNSGVQMSSNHVGSMKRRRAEYEDGSPPLGGNGGRPAPPPPRRSGPFGEGRDSPDTQRAKREEFLKLCERAWDLFHS</sequence>
<feature type="compositionally biased region" description="Polar residues" evidence="1">
    <location>
        <begin position="18"/>
        <end position="34"/>
    </location>
</feature>
<organism evidence="2 3">
    <name type="scientific">Podospora fimiseda</name>
    <dbReference type="NCBI Taxonomy" id="252190"/>
    <lineage>
        <taxon>Eukaryota</taxon>
        <taxon>Fungi</taxon>
        <taxon>Dikarya</taxon>
        <taxon>Ascomycota</taxon>
        <taxon>Pezizomycotina</taxon>
        <taxon>Sordariomycetes</taxon>
        <taxon>Sordariomycetidae</taxon>
        <taxon>Sordariales</taxon>
        <taxon>Podosporaceae</taxon>
        <taxon>Podospora</taxon>
    </lineage>
</organism>
<feature type="compositionally biased region" description="Basic and acidic residues" evidence="1">
    <location>
        <begin position="451"/>
        <end position="464"/>
    </location>
</feature>
<evidence type="ECO:0000256" key="1">
    <source>
        <dbReference type="SAM" id="MobiDB-lite"/>
    </source>
</evidence>
<feature type="compositionally biased region" description="Basic and acidic residues" evidence="1">
    <location>
        <begin position="378"/>
        <end position="388"/>
    </location>
</feature>
<evidence type="ECO:0000313" key="2">
    <source>
        <dbReference type="EMBL" id="KAK4227916.1"/>
    </source>
</evidence>
<dbReference type="AlphaFoldDB" id="A0AAN7BQL8"/>
<feature type="compositionally biased region" description="Polar residues" evidence="1">
    <location>
        <begin position="258"/>
        <end position="270"/>
    </location>
</feature>
<comment type="caution">
    <text evidence="2">The sequence shown here is derived from an EMBL/GenBank/DDBJ whole genome shotgun (WGS) entry which is preliminary data.</text>
</comment>
<feature type="compositionally biased region" description="Low complexity" evidence="1">
    <location>
        <begin position="47"/>
        <end position="70"/>
    </location>
</feature>
<feature type="region of interest" description="Disordered" evidence="1">
    <location>
        <begin position="357"/>
        <end position="464"/>
    </location>
</feature>
<feature type="region of interest" description="Disordered" evidence="1">
    <location>
        <begin position="1"/>
        <end position="134"/>
    </location>
</feature>
<feature type="compositionally biased region" description="Polar residues" evidence="1">
    <location>
        <begin position="397"/>
        <end position="414"/>
    </location>
</feature>